<dbReference type="EMBL" id="UINC01021493">
    <property type="protein sequence ID" value="SVA89151.1"/>
    <property type="molecule type" value="Genomic_DNA"/>
</dbReference>
<dbReference type="GO" id="GO:0030246">
    <property type="term" value="F:carbohydrate binding"/>
    <property type="evidence" value="ECO:0007669"/>
    <property type="project" value="InterPro"/>
</dbReference>
<dbReference type="InterPro" id="IPR010502">
    <property type="entry name" value="Carb-bd_dom_fam9"/>
</dbReference>
<dbReference type="Pfam" id="PF19313">
    <property type="entry name" value="DUF5916"/>
    <property type="match status" value="1"/>
</dbReference>
<dbReference type="GO" id="GO:0004553">
    <property type="term" value="F:hydrolase activity, hydrolyzing O-glycosyl compounds"/>
    <property type="evidence" value="ECO:0007669"/>
    <property type="project" value="InterPro"/>
</dbReference>
<name>A0A381ZJK0_9ZZZZ</name>
<dbReference type="GO" id="GO:0016052">
    <property type="term" value="P:carbohydrate catabolic process"/>
    <property type="evidence" value="ECO:0007669"/>
    <property type="project" value="InterPro"/>
</dbReference>
<dbReference type="CDD" id="cd09618">
    <property type="entry name" value="CBM9_like_2"/>
    <property type="match status" value="1"/>
</dbReference>
<dbReference type="SUPFAM" id="SSF56935">
    <property type="entry name" value="Porins"/>
    <property type="match status" value="1"/>
</dbReference>
<accession>A0A381ZJK0</accession>
<proteinExistence type="predicted"/>
<feature type="domain" description="DUF5916" evidence="2">
    <location>
        <begin position="277"/>
        <end position="358"/>
    </location>
</feature>
<feature type="domain" description="Carbohydrate-binding" evidence="1">
    <location>
        <begin position="45"/>
        <end position="218"/>
    </location>
</feature>
<protein>
    <submittedName>
        <fullName evidence="3">Uncharacterized protein</fullName>
    </submittedName>
</protein>
<dbReference type="AlphaFoldDB" id="A0A381ZJK0"/>
<sequence>MRACALGITLALIVTSTQLAGQQSLPDRINEPIASATAVSEAPVIDGNLGESSWQSAQILTGFVQREPMEGEPVSERTEVRILYDGEALYIGAWLFDREPSGIVVGRTLRDASLNDTDAFLVVLDTYLDRQNAFVFGTTPAGIEYDGQVANEQQAGGGGGGRQQRGSGGGFNLNWDGSWEVATSIDRTGWYAEMRIPFSTLRYPQEGTQDWGLNFSRNIRRNNEQSVWAPIPRQFNPYRVSLAGTLSQIQAPAQRILTVTAYTAADGYKNYTETVPDADFSATFGGDAKIGLTQSLTLDLTANTDFAQVEVDDQQVNLTRFPLFFPEKRAFFLENAGTFSVGSGRSAELFFSRRIGLSGGTEVPIQGGARLSGKVAGMQVGFLNIQTQGVDQINGTNFGVIRASQEFENRTTLGAILVSRLNTENTGDYNLTYGIDGNLGIGQDLTFNGWAAGTDTRGVGGGEYGYNAGFSYTTRDWQVSSRYRQIGAEFNPEVGFVNRRAYRHFYTRALRHIRLDNVSWFRELRPHVSWEEYWDLTGFSETRKIHIDNHFEFANGAFFQLPGLNIIGEGLQSPFRIREGIVIPAGSYNNLDWEFRFNSNRSAPLSISGGWGLGGFYSGTRFSPNATLSYRFQDSFSASLRVNYFDVRLDEGSFTTSVLALNATYSFTPRIYVQGQLQYNADSENLGSNIRLAWLNTAGTGLYIVYNDIEHFGILERTGFPRGPQQRQFVIKYTKLFDLSSL</sequence>
<gene>
    <name evidence="3" type="ORF">METZ01_LOCUS142005</name>
</gene>
<organism evidence="3">
    <name type="scientific">marine metagenome</name>
    <dbReference type="NCBI Taxonomy" id="408172"/>
    <lineage>
        <taxon>unclassified sequences</taxon>
        <taxon>metagenomes</taxon>
        <taxon>ecological metagenomes</taxon>
    </lineage>
</organism>
<evidence type="ECO:0000259" key="2">
    <source>
        <dbReference type="Pfam" id="PF19313"/>
    </source>
</evidence>
<dbReference type="Pfam" id="PF06452">
    <property type="entry name" value="CBM9_1"/>
    <property type="match status" value="1"/>
</dbReference>
<dbReference type="Gene3D" id="2.60.40.1190">
    <property type="match status" value="1"/>
</dbReference>
<evidence type="ECO:0000313" key="3">
    <source>
        <dbReference type="EMBL" id="SVA89151.1"/>
    </source>
</evidence>
<reference evidence="3" key="1">
    <citation type="submission" date="2018-05" db="EMBL/GenBank/DDBJ databases">
        <authorList>
            <person name="Lanie J.A."/>
            <person name="Ng W.-L."/>
            <person name="Kazmierczak K.M."/>
            <person name="Andrzejewski T.M."/>
            <person name="Davidsen T.M."/>
            <person name="Wayne K.J."/>
            <person name="Tettelin H."/>
            <person name="Glass J.I."/>
            <person name="Rusch D."/>
            <person name="Podicherti R."/>
            <person name="Tsui H.-C.T."/>
            <person name="Winkler M.E."/>
        </authorList>
    </citation>
    <scope>NUCLEOTIDE SEQUENCE</scope>
</reference>
<dbReference type="SUPFAM" id="SSF49344">
    <property type="entry name" value="CBD9-like"/>
    <property type="match status" value="1"/>
</dbReference>
<evidence type="ECO:0000259" key="1">
    <source>
        <dbReference type="Pfam" id="PF06452"/>
    </source>
</evidence>
<dbReference type="InterPro" id="IPR045670">
    <property type="entry name" value="DUF5916"/>
</dbReference>